<comment type="subcellular location">
    <subcellularLocation>
        <location evidence="1">Host cell</location>
    </subcellularLocation>
    <subcellularLocation>
        <location evidence="2">Secreted</location>
    </subcellularLocation>
</comment>
<accession>A0A6A3P1Q6</accession>
<protein>
    <recommendedName>
        <fullName evidence="4">Crinkler effector protein N-terminal domain-containing protein</fullName>
    </recommendedName>
</protein>
<evidence type="ECO:0000313" key="5">
    <source>
        <dbReference type="EMBL" id="KAE9049267.1"/>
    </source>
</evidence>
<evidence type="ECO:0000259" key="4">
    <source>
        <dbReference type="Pfam" id="PF20147"/>
    </source>
</evidence>
<dbReference type="EMBL" id="QXFT01009377">
    <property type="protein sequence ID" value="KAE9262809.1"/>
    <property type="molecule type" value="Genomic_DNA"/>
</dbReference>
<evidence type="ECO:0000313" key="8">
    <source>
        <dbReference type="Proteomes" id="UP000434957"/>
    </source>
</evidence>
<dbReference type="Proteomes" id="UP000434957">
    <property type="component" value="Unassembled WGS sequence"/>
</dbReference>
<keyword evidence="8" id="KW-1185">Reference proteome</keyword>
<name>A0A6A3P1Q6_9STRA</name>
<evidence type="ECO:0000313" key="6">
    <source>
        <dbReference type="EMBL" id="KAE9262809.1"/>
    </source>
</evidence>
<dbReference type="GO" id="GO:0005576">
    <property type="term" value="C:extracellular region"/>
    <property type="evidence" value="ECO:0007669"/>
    <property type="project" value="UniProtKB-SubCell"/>
</dbReference>
<comment type="caution">
    <text evidence="5">The sequence shown here is derived from an EMBL/GenBank/DDBJ whole genome shotgun (WGS) entry which is preliminary data.</text>
</comment>
<dbReference type="Proteomes" id="UP000429607">
    <property type="component" value="Unassembled WGS sequence"/>
</dbReference>
<keyword evidence="3" id="KW-0964">Secreted</keyword>
<feature type="non-terminal residue" evidence="5">
    <location>
        <position position="131"/>
    </location>
</feature>
<gene>
    <name evidence="5" type="ORF">PR001_g3462</name>
    <name evidence="6" type="ORF">PR003_g33400</name>
</gene>
<organism evidence="5 7">
    <name type="scientific">Phytophthora rubi</name>
    <dbReference type="NCBI Taxonomy" id="129364"/>
    <lineage>
        <taxon>Eukaryota</taxon>
        <taxon>Sar</taxon>
        <taxon>Stramenopiles</taxon>
        <taxon>Oomycota</taxon>
        <taxon>Peronosporomycetes</taxon>
        <taxon>Peronosporales</taxon>
        <taxon>Peronosporaceae</taxon>
        <taxon>Phytophthora</taxon>
    </lineage>
</organism>
<proteinExistence type="predicted"/>
<evidence type="ECO:0000256" key="3">
    <source>
        <dbReference type="ARBA" id="ARBA00022525"/>
    </source>
</evidence>
<evidence type="ECO:0000256" key="1">
    <source>
        <dbReference type="ARBA" id="ARBA00004340"/>
    </source>
</evidence>
<evidence type="ECO:0000313" key="7">
    <source>
        <dbReference type="Proteomes" id="UP000429607"/>
    </source>
</evidence>
<dbReference type="AlphaFoldDB" id="A0A6A3P1Q6"/>
<reference evidence="5 7" key="1">
    <citation type="submission" date="2018-09" db="EMBL/GenBank/DDBJ databases">
        <title>Genomic investigation of the strawberry pathogen Phytophthora fragariae indicates pathogenicity is determined by transcriptional variation in three key races.</title>
        <authorList>
            <person name="Adams T.M."/>
            <person name="Armitage A.D."/>
            <person name="Sobczyk M.K."/>
            <person name="Bates H.J."/>
            <person name="Dunwell J.M."/>
            <person name="Nellist C.F."/>
            <person name="Harrison R.J."/>
        </authorList>
    </citation>
    <scope>NUCLEOTIDE SEQUENCE [LARGE SCALE GENOMIC DNA]</scope>
    <source>
        <strain evidence="5 7">SCRP249</strain>
        <strain evidence="6 8">SCRP333</strain>
    </source>
</reference>
<sequence length="131" mass="14338">MVEIMINCAVIGQGSVITIIIDDWKTVALLKKAIKDEKSNKIKCDPDGLQLFLAKKDGAWLSDDDALDAMLEREVDTSLFEKMCGSWRLDKNDLFGPQVSLGKGVVHVLVVLPEGEGDSGPASKKARHGYH</sequence>
<dbReference type="EMBL" id="QXFV01000131">
    <property type="protein sequence ID" value="KAE9049267.1"/>
    <property type="molecule type" value="Genomic_DNA"/>
</dbReference>
<evidence type="ECO:0000256" key="2">
    <source>
        <dbReference type="ARBA" id="ARBA00004613"/>
    </source>
</evidence>
<dbReference type="Pfam" id="PF20147">
    <property type="entry name" value="Crinkler"/>
    <property type="match status" value="1"/>
</dbReference>
<feature type="domain" description="Crinkler effector protein N-terminal" evidence="4">
    <location>
        <begin position="5"/>
        <end position="111"/>
    </location>
</feature>
<dbReference type="GO" id="GO:0043657">
    <property type="term" value="C:host cell"/>
    <property type="evidence" value="ECO:0007669"/>
    <property type="project" value="UniProtKB-SubCell"/>
</dbReference>
<dbReference type="InterPro" id="IPR045379">
    <property type="entry name" value="Crinkler_N"/>
</dbReference>